<feature type="compositionally biased region" description="Acidic residues" evidence="4">
    <location>
        <begin position="9"/>
        <end position="23"/>
    </location>
</feature>
<evidence type="ECO:0000313" key="6">
    <source>
        <dbReference type="Proteomes" id="UP001627154"/>
    </source>
</evidence>
<evidence type="ECO:0000256" key="2">
    <source>
        <dbReference type="ARBA" id="ARBA00023043"/>
    </source>
</evidence>
<feature type="repeat" description="ANK" evidence="3">
    <location>
        <begin position="236"/>
        <end position="268"/>
    </location>
</feature>
<dbReference type="PANTHER" id="PTHR24198">
    <property type="entry name" value="ANKYRIN REPEAT AND PROTEIN KINASE DOMAIN-CONTAINING PROTEIN"/>
    <property type="match status" value="1"/>
</dbReference>
<dbReference type="InterPro" id="IPR002110">
    <property type="entry name" value="Ankyrin_rpt"/>
</dbReference>
<dbReference type="Proteomes" id="UP001627154">
    <property type="component" value="Unassembled WGS sequence"/>
</dbReference>
<dbReference type="PRINTS" id="PR01415">
    <property type="entry name" value="ANKYRIN"/>
</dbReference>
<keyword evidence="2 3" id="KW-0040">ANK repeat</keyword>
<dbReference type="PANTHER" id="PTHR24198:SF165">
    <property type="entry name" value="ANKYRIN REPEAT-CONTAINING PROTEIN-RELATED"/>
    <property type="match status" value="1"/>
</dbReference>
<organism evidence="5 6">
    <name type="scientific">Trichogramma kaykai</name>
    <dbReference type="NCBI Taxonomy" id="54128"/>
    <lineage>
        <taxon>Eukaryota</taxon>
        <taxon>Metazoa</taxon>
        <taxon>Ecdysozoa</taxon>
        <taxon>Arthropoda</taxon>
        <taxon>Hexapoda</taxon>
        <taxon>Insecta</taxon>
        <taxon>Pterygota</taxon>
        <taxon>Neoptera</taxon>
        <taxon>Endopterygota</taxon>
        <taxon>Hymenoptera</taxon>
        <taxon>Apocrita</taxon>
        <taxon>Proctotrupomorpha</taxon>
        <taxon>Chalcidoidea</taxon>
        <taxon>Trichogrammatidae</taxon>
        <taxon>Trichogramma</taxon>
    </lineage>
</organism>
<accession>A0ABD2VZP8</accession>
<dbReference type="AlphaFoldDB" id="A0ABD2VZP8"/>
<gene>
    <name evidence="5" type="ORF">TKK_018426</name>
</gene>
<proteinExistence type="predicted"/>
<feature type="region of interest" description="Disordered" evidence="4">
    <location>
        <begin position="151"/>
        <end position="173"/>
    </location>
</feature>
<sequence length="621" mass="70738">MSSSSSSSNDDDSDTSYDSSDENVEFRIVDFSSDDDDDDECSCCRSTENDAYDSVIEDYINRQKLDGLKRLREEVDWESKKERARVFWQIYFLISDWEKCPDTPNLRDVFQPAEIERLLVDAVADRFRDKSNNYPGQRFIKFVASCGYKDEPPAESPSSCRTTPVHHEAKRKSPDKRNIAELFKIYDGYDVNYADEESGLTHFHVACKFGLQEVVREFLEHGQDADGLPRVAGVASIDTPLILALENLQFLVVRLLLEHGADPNAVNEEGLTPLLVSCKPRPHAMTYLCSKILLDEKYQPVRIDARDESGRTPLHLSLLFDDRRLAELLLSRGADPNLPCTEDGSTPLHIICKRDVDDNSDETENGLLEAFFRSCDERKLTVLIDAKDNEGRTPLETAVANLLPRVVDVLLDRGADLSNFVFPTAARFDARFQSSYRNRIDNVKLRLAACTMMVIECLEKRGYEPKLAAALTVAKLFTKYGLLEKSSSSSSSSPENRWYDDPNLAEKTKRVMMKDDDTSPSLYDLIQLRPEEAAKEFTTTDYFEFALDDDFYPVLSDEEHIKACTLHMCEKLSRGFFRAWAVECFMELTRYQLPIECCEMIVDYSLANRNLCNICLAVTIE</sequence>
<name>A0ABD2VZP8_9HYME</name>
<dbReference type="SMART" id="SM00248">
    <property type="entry name" value="ANK"/>
    <property type="match status" value="6"/>
</dbReference>
<keyword evidence="6" id="KW-1185">Reference proteome</keyword>
<comment type="caution">
    <text evidence="5">The sequence shown here is derived from an EMBL/GenBank/DDBJ whole genome shotgun (WGS) entry which is preliminary data.</text>
</comment>
<evidence type="ECO:0000313" key="5">
    <source>
        <dbReference type="EMBL" id="KAL3386240.1"/>
    </source>
</evidence>
<dbReference type="PROSITE" id="PS50297">
    <property type="entry name" value="ANK_REP_REGION"/>
    <property type="match status" value="4"/>
</dbReference>
<dbReference type="EMBL" id="JBJJXI010000148">
    <property type="protein sequence ID" value="KAL3386240.1"/>
    <property type="molecule type" value="Genomic_DNA"/>
</dbReference>
<feature type="repeat" description="ANK" evidence="3">
    <location>
        <begin position="198"/>
        <end position="230"/>
    </location>
</feature>
<dbReference type="InterPro" id="IPR036770">
    <property type="entry name" value="Ankyrin_rpt-contain_sf"/>
</dbReference>
<protein>
    <submittedName>
        <fullName evidence="5">Uncharacterized protein</fullName>
    </submittedName>
</protein>
<reference evidence="5 6" key="1">
    <citation type="journal article" date="2024" name="bioRxiv">
        <title>A reference genome for Trichogramma kaykai: A tiny desert-dwelling parasitoid wasp with competing sex-ratio distorters.</title>
        <authorList>
            <person name="Culotta J."/>
            <person name="Lindsey A.R."/>
        </authorList>
    </citation>
    <scope>NUCLEOTIDE SEQUENCE [LARGE SCALE GENOMIC DNA]</scope>
    <source>
        <strain evidence="5 6">KSX58</strain>
    </source>
</reference>
<dbReference type="Pfam" id="PF12796">
    <property type="entry name" value="Ank_2"/>
    <property type="match status" value="1"/>
</dbReference>
<dbReference type="PROSITE" id="PS50088">
    <property type="entry name" value="ANK_REPEAT"/>
    <property type="match status" value="4"/>
</dbReference>
<evidence type="ECO:0000256" key="4">
    <source>
        <dbReference type="SAM" id="MobiDB-lite"/>
    </source>
</evidence>
<feature type="repeat" description="ANK" evidence="3">
    <location>
        <begin position="390"/>
        <end position="418"/>
    </location>
</feature>
<feature type="repeat" description="ANK" evidence="3">
    <location>
        <begin position="309"/>
        <end position="341"/>
    </location>
</feature>
<keyword evidence="1" id="KW-0677">Repeat</keyword>
<evidence type="ECO:0000256" key="1">
    <source>
        <dbReference type="ARBA" id="ARBA00022737"/>
    </source>
</evidence>
<dbReference type="Gene3D" id="1.25.40.20">
    <property type="entry name" value="Ankyrin repeat-containing domain"/>
    <property type="match status" value="2"/>
</dbReference>
<feature type="region of interest" description="Disordered" evidence="4">
    <location>
        <begin position="1"/>
        <end position="25"/>
    </location>
</feature>
<evidence type="ECO:0000256" key="3">
    <source>
        <dbReference type="PROSITE-ProRule" id="PRU00023"/>
    </source>
</evidence>
<dbReference type="SUPFAM" id="SSF48403">
    <property type="entry name" value="Ankyrin repeat"/>
    <property type="match status" value="1"/>
</dbReference>